<accession>A0A385Z4H3</accession>
<name>A0A385Z4H3_9PSED</name>
<sequence length="152" mass="17199">MFQTFPSAQIQFLPLFGEKHLLWSMVEHDIHRPWFYVTVVNLYGDLDMRSMVMAGNEDSLQEILQSQQADCYVEGVMVATPGHVNGTARWQLEPLEKLVAYREKGGGSSLVYSITDGRTYVMGEQSLVRDDHPDQEMLYSTGMLRVCSSGSD</sequence>
<dbReference type="AlphaFoldDB" id="A0A385Z4H3"/>
<dbReference type="RefSeq" id="WP_119893606.1">
    <property type="nucleotide sequence ID" value="NZ_CP032419.1"/>
</dbReference>
<organism evidence="1 2">
    <name type="scientific">Pseudomonas cavernae</name>
    <dbReference type="NCBI Taxonomy" id="2320867"/>
    <lineage>
        <taxon>Bacteria</taxon>
        <taxon>Pseudomonadati</taxon>
        <taxon>Pseudomonadota</taxon>
        <taxon>Gammaproteobacteria</taxon>
        <taxon>Pseudomonadales</taxon>
        <taxon>Pseudomonadaceae</taxon>
        <taxon>Pseudomonas</taxon>
    </lineage>
</organism>
<dbReference type="OrthoDB" id="7021542at2"/>
<dbReference type="EMBL" id="CP032419">
    <property type="protein sequence ID" value="AYC32987.1"/>
    <property type="molecule type" value="Genomic_DNA"/>
</dbReference>
<evidence type="ECO:0000313" key="1">
    <source>
        <dbReference type="EMBL" id="AYC32987.1"/>
    </source>
</evidence>
<proteinExistence type="predicted"/>
<keyword evidence="2" id="KW-1185">Reference proteome</keyword>
<dbReference type="Proteomes" id="UP000265560">
    <property type="component" value="Chromosome"/>
</dbReference>
<dbReference type="KEGG" id="pcav:D3880_11675"/>
<gene>
    <name evidence="1" type="ORF">D3880_11675</name>
</gene>
<reference evidence="2" key="1">
    <citation type="submission" date="2018-09" db="EMBL/GenBank/DDBJ databases">
        <authorList>
            <person name="Zhu H."/>
        </authorList>
    </citation>
    <scope>NUCLEOTIDE SEQUENCE [LARGE SCALE GENOMIC DNA]</scope>
    <source>
        <strain evidence="2">K2W31S-8</strain>
    </source>
</reference>
<protein>
    <submittedName>
        <fullName evidence="1">Uncharacterized protein</fullName>
    </submittedName>
</protein>
<evidence type="ECO:0000313" key="2">
    <source>
        <dbReference type="Proteomes" id="UP000265560"/>
    </source>
</evidence>